<keyword evidence="6 9" id="KW-0067">ATP-binding</keyword>
<keyword evidence="1 9" id="KW-0963">Cytoplasm</keyword>
<comment type="caution">
    <text evidence="9">Lacks conserved residue(s) required for the propagation of feature annotation.</text>
</comment>
<keyword evidence="3 9" id="KW-0479">Metal-binding</keyword>
<name>A0A7I8DCC3_9BACL</name>
<dbReference type="UniPathway" id="UPA00078">
    <property type="reaction ID" value="UER00161"/>
</dbReference>
<dbReference type="SUPFAM" id="SSF52540">
    <property type="entry name" value="P-loop containing nucleoside triphosphate hydrolases"/>
    <property type="match status" value="1"/>
</dbReference>
<evidence type="ECO:0000313" key="10">
    <source>
        <dbReference type="EMBL" id="BCJ86992.1"/>
    </source>
</evidence>
<feature type="binding site" evidence="9">
    <location>
        <begin position="15"/>
        <end position="20"/>
    </location>
    <ligand>
        <name>ATP</name>
        <dbReference type="ChEBI" id="CHEBI:30616"/>
    </ligand>
</feature>
<reference evidence="10 11" key="1">
    <citation type="submission" date="2020-08" db="EMBL/GenBank/DDBJ databases">
        <title>Complete Genome Sequence of Effusibacillus dendaii Strain skT53, Isolated from Farmland soil.</title>
        <authorList>
            <person name="Konishi T."/>
            <person name="Kawasaki H."/>
        </authorList>
    </citation>
    <scope>NUCLEOTIDE SEQUENCE [LARGE SCALE GENOMIC DNA]</scope>
    <source>
        <strain evidence="11">skT53</strain>
    </source>
</reference>
<comment type="similarity">
    <text evidence="9">Belongs to the dethiobiotin synthetase family.</text>
</comment>
<evidence type="ECO:0000256" key="8">
    <source>
        <dbReference type="ARBA" id="ARBA00047386"/>
    </source>
</evidence>
<organism evidence="10 11">
    <name type="scientific">Effusibacillus dendaii</name>
    <dbReference type="NCBI Taxonomy" id="2743772"/>
    <lineage>
        <taxon>Bacteria</taxon>
        <taxon>Bacillati</taxon>
        <taxon>Bacillota</taxon>
        <taxon>Bacilli</taxon>
        <taxon>Bacillales</taxon>
        <taxon>Alicyclobacillaceae</taxon>
        <taxon>Effusibacillus</taxon>
    </lineage>
</organism>
<keyword evidence="2 9" id="KW-0436">Ligase</keyword>
<comment type="catalytic activity">
    <reaction evidence="8">
        <text>(7R,8S)-8-amino-7-(carboxyamino)nonanoate + ATP = (4R,5S)-dethiobiotin + ADP + phosphate + H(+)</text>
        <dbReference type="Rhea" id="RHEA:63684"/>
        <dbReference type="ChEBI" id="CHEBI:15378"/>
        <dbReference type="ChEBI" id="CHEBI:30616"/>
        <dbReference type="ChEBI" id="CHEBI:43474"/>
        <dbReference type="ChEBI" id="CHEBI:149470"/>
        <dbReference type="ChEBI" id="CHEBI:149473"/>
        <dbReference type="ChEBI" id="CHEBI:456216"/>
    </reaction>
</comment>
<dbReference type="EMBL" id="AP023366">
    <property type="protein sequence ID" value="BCJ86992.1"/>
    <property type="molecule type" value="Genomic_DNA"/>
</dbReference>
<proteinExistence type="inferred from homology"/>
<dbReference type="Proteomes" id="UP000593802">
    <property type="component" value="Chromosome"/>
</dbReference>
<dbReference type="PANTHER" id="PTHR43210">
    <property type="entry name" value="DETHIOBIOTIN SYNTHETASE"/>
    <property type="match status" value="1"/>
</dbReference>
<dbReference type="AlphaFoldDB" id="A0A7I8DCC3"/>
<evidence type="ECO:0000256" key="5">
    <source>
        <dbReference type="ARBA" id="ARBA00022756"/>
    </source>
</evidence>
<evidence type="ECO:0000256" key="2">
    <source>
        <dbReference type="ARBA" id="ARBA00022598"/>
    </source>
</evidence>
<dbReference type="Pfam" id="PF13500">
    <property type="entry name" value="AAA_26"/>
    <property type="match status" value="1"/>
</dbReference>
<dbReference type="PANTHER" id="PTHR43210:SF2">
    <property type="entry name" value="ATP-DEPENDENT DETHIOBIOTIN SYNTHETASE BIOD 2"/>
    <property type="match status" value="1"/>
</dbReference>
<comment type="subunit">
    <text evidence="9">Homodimer.</text>
</comment>
<dbReference type="InterPro" id="IPR004472">
    <property type="entry name" value="DTB_synth_BioD"/>
</dbReference>
<dbReference type="KEGG" id="eff:skT53_19770"/>
<evidence type="ECO:0000256" key="1">
    <source>
        <dbReference type="ARBA" id="ARBA00022490"/>
    </source>
</evidence>
<evidence type="ECO:0000313" key="11">
    <source>
        <dbReference type="Proteomes" id="UP000593802"/>
    </source>
</evidence>
<dbReference type="Gene3D" id="3.40.50.300">
    <property type="entry name" value="P-loop containing nucleotide triphosphate hydrolases"/>
    <property type="match status" value="1"/>
</dbReference>
<dbReference type="EC" id="6.3.3.3" evidence="9"/>
<keyword evidence="5 9" id="KW-0093">Biotin biosynthesis</keyword>
<evidence type="ECO:0000256" key="6">
    <source>
        <dbReference type="ARBA" id="ARBA00022840"/>
    </source>
</evidence>
<comment type="catalytic activity">
    <reaction evidence="9">
        <text>(7R,8S)-7,8-diammoniononanoate + CO2 + ATP = (4R,5S)-dethiobiotin + ADP + phosphate + 3 H(+)</text>
        <dbReference type="Rhea" id="RHEA:15805"/>
        <dbReference type="ChEBI" id="CHEBI:15378"/>
        <dbReference type="ChEBI" id="CHEBI:16526"/>
        <dbReference type="ChEBI" id="CHEBI:30616"/>
        <dbReference type="ChEBI" id="CHEBI:43474"/>
        <dbReference type="ChEBI" id="CHEBI:149469"/>
        <dbReference type="ChEBI" id="CHEBI:149473"/>
        <dbReference type="ChEBI" id="CHEBI:456216"/>
        <dbReference type="EC" id="6.3.3.3"/>
    </reaction>
</comment>
<accession>A0A7I8DCC3</accession>
<comment type="pathway">
    <text evidence="9">Cofactor biosynthesis; biotin biosynthesis; biotin from 7,8-diaminononanoate: step 1/2.</text>
</comment>
<feature type="binding site" evidence="9">
    <location>
        <position position="54"/>
    </location>
    <ligand>
        <name>Mg(2+)</name>
        <dbReference type="ChEBI" id="CHEBI:18420"/>
    </ligand>
</feature>
<protein>
    <recommendedName>
        <fullName evidence="9">ATP-dependent dethiobiotin synthetase BioD</fullName>
        <ecNumber evidence="9">6.3.3.3</ecNumber>
    </recommendedName>
    <alternativeName>
        <fullName evidence="9">DTB synthetase</fullName>
        <shortName evidence="9">DTBS</shortName>
    </alternativeName>
    <alternativeName>
        <fullName evidence="9">Dethiobiotin synthase</fullName>
    </alternativeName>
</protein>
<dbReference type="GO" id="GO:0004141">
    <property type="term" value="F:dethiobiotin synthase activity"/>
    <property type="evidence" value="ECO:0007669"/>
    <property type="project" value="UniProtKB-UniRule"/>
</dbReference>
<feature type="binding site" evidence="9">
    <location>
        <position position="115"/>
    </location>
    <ligand>
        <name>Mg(2+)</name>
        <dbReference type="ChEBI" id="CHEBI:18420"/>
    </ligand>
</feature>
<dbReference type="GO" id="GO:0000287">
    <property type="term" value="F:magnesium ion binding"/>
    <property type="evidence" value="ECO:0007669"/>
    <property type="project" value="UniProtKB-UniRule"/>
</dbReference>
<feature type="binding site" evidence="9">
    <location>
        <position position="19"/>
    </location>
    <ligand>
        <name>Mg(2+)</name>
        <dbReference type="ChEBI" id="CHEBI:18420"/>
    </ligand>
</feature>
<dbReference type="InterPro" id="IPR027417">
    <property type="entry name" value="P-loop_NTPase"/>
</dbReference>
<sequence>MIVADGIFVTATDTEVGKTVAAGGIAGALRLSGIDAGVYKPLQSGHLANDPNGDAGRLKRLAGVDDPREEICPYSFSEPIAPLLAAERAGRTVTLQDVLDGYRRIREKHSFVVVEGAGGLAVPYIEGMMVADVAAAFGLPLLVVARPNLGTVNHTVLTVEYARKKGLRVLGVVISGYGKQPTGTAEEMNPKLIEQWGQVPVLGKLPWLGETYDTHDVRTAVATHLDLEAVASLART</sequence>
<feature type="binding site" evidence="9">
    <location>
        <begin position="206"/>
        <end position="208"/>
    </location>
    <ligand>
        <name>ATP</name>
        <dbReference type="ChEBI" id="CHEBI:30616"/>
    </ligand>
</feature>
<feature type="binding site" evidence="9">
    <location>
        <position position="54"/>
    </location>
    <ligand>
        <name>ATP</name>
        <dbReference type="ChEBI" id="CHEBI:30616"/>
    </ligand>
</feature>
<dbReference type="NCBIfam" id="TIGR00347">
    <property type="entry name" value="bioD"/>
    <property type="match status" value="1"/>
</dbReference>
<gene>
    <name evidence="9 10" type="primary">bioD</name>
    <name evidence="10" type="ORF">skT53_19770</name>
</gene>
<dbReference type="HAMAP" id="MF_00336">
    <property type="entry name" value="BioD"/>
    <property type="match status" value="1"/>
</dbReference>
<feature type="binding site" evidence="9">
    <location>
        <position position="44"/>
    </location>
    <ligand>
        <name>substrate</name>
    </ligand>
</feature>
<dbReference type="GO" id="GO:0005829">
    <property type="term" value="C:cytosol"/>
    <property type="evidence" value="ECO:0007669"/>
    <property type="project" value="TreeGrafter"/>
</dbReference>
<evidence type="ECO:0000256" key="4">
    <source>
        <dbReference type="ARBA" id="ARBA00022741"/>
    </source>
</evidence>
<dbReference type="CDD" id="cd03109">
    <property type="entry name" value="DTBS"/>
    <property type="match status" value="1"/>
</dbReference>
<keyword evidence="11" id="KW-1185">Reference proteome</keyword>
<evidence type="ECO:0000256" key="9">
    <source>
        <dbReference type="HAMAP-Rule" id="MF_00336"/>
    </source>
</evidence>
<dbReference type="GO" id="GO:0009102">
    <property type="term" value="P:biotin biosynthetic process"/>
    <property type="evidence" value="ECO:0007669"/>
    <property type="project" value="UniProtKB-UniRule"/>
</dbReference>
<evidence type="ECO:0000256" key="3">
    <source>
        <dbReference type="ARBA" id="ARBA00022723"/>
    </source>
</evidence>
<keyword evidence="4 9" id="KW-0547">Nucleotide-binding</keyword>
<feature type="active site" evidence="9">
    <location>
        <position position="40"/>
    </location>
</feature>
<evidence type="ECO:0000256" key="7">
    <source>
        <dbReference type="ARBA" id="ARBA00022842"/>
    </source>
</evidence>
<comment type="function">
    <text evidence="9">Catalyzes a mechanistically unusual reaction, the ATP-dependent insertion of CO2 between the N7 and N8 nitrogen atoms of 7,8-diaminopelargonic acid (DAPA, also called 7,8-diammoniononanoate) to form a ureido ring.</text>
</comment>
<feature type="binding site" evidence="9">
    <location>
        <begin position="115"/>
        <end position="118"/>
    </location>
    <ligand>
        <name>ATP</name>
        <dbReference type="ChEBI" id="CHEBI:30616"/>
    </ligand>
</feature>
<keyword evidence="7 9" id="KW-0460">Magnesium</keyword>
<dbReference type="PIRSF" id="PIRSF006755">
    <property type="entry name" value="DTB_synth"/>
    <property type="match status" value="1"/>
</dbReference>
<dbReference type="GO" id="GO:0005524">
    <property type="term" value="F:ATP binding"/>
    <property type="evidence" value="ECO:0007669"/>
    <property type="project" value="UniProtKB-UniRule"/>
</dbReference>
<comment type="cofactor">
    <cofactor evidence="9">
        <name>Mg(2+)</name>
        <dbReference type="ChEBI" id="CHEBI:18420"/>
    </cofactor>
</comment>
<comment type="subcellular location">
    <subcellularLocation>
        <location evidence="9">Cytoplasm</location>
    </subcellularLocation>
</comment>